<keyword evidence="4" id="KW-1185">Reference proteome</keyword>
<organism evidence="2">
    <name type="scientific">Spirodela intermedia</name>
    <name type="common">Intermediate duckweed</name>
    <dbReference type="NCBI Taxonomy" id="51605"/>
    <lineage>
        <taxon>Eukaryota</taxon>
        <taxon>Viridiplantae</taxon>
        <taxon>Streptophyta</taxon>
        <taxon>Embryophyta</taxon>
        <taxon>Tracheophyta</taxon>
        <taxon>Spermatophyta</taxon>
        <taxon>Magnoliopsida</taxon>
        <taxon>Liliopsida</taxon>
        <taxon>Araceae</taxon>
        <taxon>Lemnoideae</taxon>
        <taxon>Spirodela</taxon>
    </lineage>
</organism>
<dbReference type="EMBL" id="LR743591">
    <property type="protein sequence ID" value="CAA2619151.1"/>
    <property type="molecule type" value="Genomic_DNA"/>
</dbReference>
<dbReference type="EMBL" id="LR746267">
    <property type="protein sequence ID" value="CAA7395160.1"/>
    <property type="molecule type" value="Genomic_DNA"/>
</dbReference>
<evidence type="ECO:0000256" key="1">
    <source>
        <dbReference type="SAM" id="MobiDB-lite"/>
    </source>
</evidence>
<evidence type="ECO:0000313" key="3">
    <source>
        <dbReference type="EMBL" id="CAA7395160.1"/>
    </source>
</evidence>
<dbReference type="Proteomes" id="UP000663760">
    <property type="component" value="Chromosome 4"/>
</dbReference>
<feature type="region of interest" description="Disordered" evidence="1">
    <location>
        <begin position="1"/>
        <end position="39"/>
    </location>
</feature>
<gene>
    <name evidence="2" type="ORF">SI7747_04005318</name>
    <name evidence="3" type="ORF">SI8410_04005821</name>
</gene>
<evidence type="ECO:0000313" key="4">
    <source>
        <dbReference type="Proteomes" id="UP000663760"/>
    </source>
</evidence>
<name>A0A7I8ILX0_SPIIN</name>
<proteinExistence type="predicted"/>
<protein>
    <submittedName>
        <fullName evidence="2">Uncharacterized protein</fullName>
    </submittedName>
</protein>
<reference evidence="2" key="1">
    <citation type="submission" date="2019-12" db="EMBL/GenBank/DDBJ databases">
        <authorList>
            <person name="Scholz U."/>
            <person name="Mascher M."/>
            <person name="Fiebig A."/>
        </authorList>
    </citation>
    <scope>NUCLEOTIDE SEQUENCE</scope>
</reference>
<sequence length="67" mass="7074">MFETPSLPSSFSSSSSSSSSTAASSSPLKFSSSSPSSSSSVIWELDETSGRWISSGRVSSWRRRTAC</sequence>
<dbReference type="AlphaFoldDB" id="A0A7I8ILX0"/>
<accession>A0A7I8ILX0</accession>
<evidence type="ECO:0000313" key="2">
    <source>
        <dbReference type="EMBL" id="CAA2619151.1"/>
    </source>
</evidence>